<protein>
    <submittedName>
        <fullName evidence="1">Uncharacterized protein</fullName>
    </submittedName>
</protein>
<organism evidence="1 2">
    <name type="scientific">Suillus placidus</name>
    <dbReference type="NCBI Taxonomy" id="48579"/>
    <lineage>
        <taxon>Eukaryota</taxon>
        <taxon>Fungi</taxon>
        <taxon>Dikarya</taxon>
        <taxon>Basidiomycota</taxon>
        <taxon>Agaricomycotina</taxon>
        <taxon>Agaricomycetes</taxon>
        <taxon>Agaricomycetidae</taxon>
        <taxon>Boletales</taxon>
        <taxon>Suillineae</taxon>
        <taxon>Suillaceae</taxon>
        <taxon>Suillus</taxon>
    </lineage>
</organism>
<comment type="caution">
    <text evidence="1">The sequence shown here is derived from an EMBL/GenBank/DDBJ whole genome shotgun (WGS) entry which is preliminary data.</text>
</comment>
<name>A0A9P7A3P6_9AGAM</name>
<evidence type="ECO:0000313" key="2">
    <source>
        <dbReference type="Proteomes" id="UP000714275"/>
    </source>
</evidence>
<keyword evidence="2" id="KW-1185">Reference proteome</keyword>
<dbReference type="Proteomes" id="UP000714275">
    <property type="component" value="Unassembled WGS sequence"/>
</dbReference>
<accession>A0A9P7A3P6</accession>
<proteinExistence type="predicted"/>
<dbReference type="EMBL" id="JABBWD010000007">
    <property type="protein sequence ID" value="KAG1780881.1"/>
    <property type="molecule type" value="Genomic_DNA"/>
</dbReference>
<dbReference type="AlphaFoldDB" id="A0A9P7A3P6"/>
<dbReference type="OrthoDB" id="2692031at2759"/>
<evidence type="ECO:0000313" key="1">
    <source>
        <dbReference type="EMBL" id="KAG1780881.1"/>
    </source>
</evidence>
<gene>
    <name evidence="1" type="ORF">EV702DRAFT_1042594</name>
</gene>
<sequence length="255" mass="28067">MLNTGSPPCNPYTTVFRTSPDPAAVEMTECSGFQAFTSIYAISIPSELTPNIHDNIIVMDIDNILAGWPTYEIKFMPQKPGRVSITLSDALFLIPGYCSCILPIMSADVLDIIDLYDGDGAVIFSTLECQNWGKPIFWVMKSADVRPFAGSQMAGEHLNSVLIALNGLYDKPLMLRSMVRSITKDVTMECVYAELVELAKFLVMEAQKEEGPGYASAKERKVSDVRNSGQRICLITLHMVTTTFSFLIGGQDDAI</sequence>
<reference evidence="1" key="1">
    <citation type="journal article" date="2020" name="New Phytol.">
        <title>Comparative genomics reveals dynamic genome evolution in host specialist ectomycorrhizal fungi.</title>
        <authorList>
            <person name="Lofgren L.A."/>
            <person name="Nguyen N.H."/>
            <person name="Vilgalys R."/>
            <person name="Ruytinx J."/>
            <person name="Liao H.L."/>
            <person name="Branco S."/>
            <person name="Kuo A."/>
            <person name="LaButti K."/>
            <person name="Lipzen A."/>
            <person name="Andreopoulos W."/>
            <person name="Pangilinan J."/>
            <person name="Riley R."/>
            <person name="Hundley H."/>
            <person name="Na H."/>
            <person name="Barry K."/>
            <person name="Grigoriev I.V."/>
            <person name="Stajich J.E."/>
            <person name="Kennedy P.G."/>
        </authorList>
    </citation>
    <scope>NUCLEOTIDE SEQUENCE</scope>
    <source>
        <strain evidence="1">DOB743</strain>
    </source>
</reference>